<evidence type="ECO:0000313" key="1">
    <source>
        <dbReference type="EMBL" id="KAI1704396.1"/>
    </source>
</evidence>
<reference evidence="1" key="1">
    <citation type="submission" date="2022-01" db="EMBL/GenBank/DDBJ databases">
        <title>Genome Sequence Resource for Two Populations of Ditylenchus destructor, the Migratory Endoparasitic Phytonematode.</title>
        <authorList>
            <person name="Zhang H."/>
            <person name="Lin R."/>
            <person name="Xie B."/>
        </authorList>
    </citation>
    <scope>NUCLEOTIDE SEQUENCE</scope>
    <source>
        <strain evidence="1">BazhouSP</strain>
    </source>
</reference>
<organism evidence="1 2">
    <name type="scientific">Ditylenchus destructor</name>
    <dbReference type="NCBI Taxonomy" id="166010"/>
    <lineage>
        <taxon>Eukaryota</taxon>
        <taxon>Metazoa</taxon>
        <taxon>Ecdysozoa</taxon>
        <taxon>Nematoda</taxon>
        <taxon>Chromadorea</taxon>
        <taxon>Rhabditida</taxon>
        <taxon>Tylenchina</taxon>
        <taxon>Tylenchomorpha</taxon>
        <taxon>Sphaerularioidea</taxon>
        <taxon>Anguinidae</taxon>
        <taxon>Anguininae</taxon>
        <taxon>Ditylenchus</taxon>
    </lineage>
</organism>
<dbReference type="EMBL" id="JAKKPZ010000068">
    <property type="protein sequence ID" value="KAI1704396.1"/>
    <property type="molecule type" value="Genomic_DNA"/>
</dbReference>
<sequence>MAENLADDLNSSLTISPPRKIQRKRGKVGGGQPLIEFDRETDPIELLKQFTATQMHEKLALSDEAFEEWIKDPGLLPRIRKCPLCNDIFVFLINFVDFA</sequence>
<dbReference type="Proteomes" id="UP001201812">
    <property type="component" value="Unassembled WGS sequence"/>
</dbReference>
<comment type="caution">
    <text evidence="1">The sequence shown here is derived from an EMBL/GenBank/DDBJ whole genome shotgun (WGS) entry which is preliminary data.</text>
</comment>
<evidence type="ECO:0000313" key="2">
    <source>
        <dbReference type="Proteomes" id="UP001201812"/>
    </source>
</evidence>
<dbReference type="AlphaFoldDB" id="A0AAD4R1U5"/>
<protein>
    <submittedName>
        <fullName evidence="1">Uncharacterized protein</fullName>
    </submittedName>
</protein>
<name>A0AAD4R1U5_9BILA</name>
<proteinExistence type="predicted"/>
<gene>
    <name evidence="1" type="ORF">DdX_14263</name>
</gene>
<accession>A0AAD4R1U5</accession>
<keyword evidence="2" id="KW-1185">Reference proteome</keyword>